<name>A0ABN7XCT6_GIGMA</name>
<protein>
    <submittedName>
        <fullName evidence="1">41861_t:CDS:1</fullName>
    </submittedName>
</protein>
<feature type="non-terminal residue" evidence="1">
    <location>
        <position position="1"/>
    </location>
</feature>
<gene>
    <name evidence="1" type="ORF">GMARGA_LOCUS41401</name>
</gene>
<sequence>YALHRYGLWMQNAIKKIKHGRKIGKKIQAVKIIQQKWLEHFYRPNSIYAMELAQHYQLLWAVREKMRQKQWSSPPRHFTNYCEAMT</sequence>
<reference evidence="1 2" key="1">
    <citation type="submission" date="2021-06" db="EMBL/GenBank/DDBJ databases">
        <authorList>
            <person name="Kallberg Y."/>
            <person name="Tangrot J."/>
            <person name="Rosling A."/>
        </authorList>
    </citation>
    <scope>NUCLEOTIDE SEQUENCE [LARGE SCALE GENOMIC DNA]</scope>
    <source>
        <strain evidence="1 2">120-4 pot B 10/14</strain>
    </source>
</reference>
<evidence type="ECO:0000313" key="2">
    <source>
        <dbReference type="Proteomes" id="UP000789901"/>
    </source>
</evidence>
<evidence type="ECO:0000313" key="1">
    <source>
        <dbReference type="EMBL" id="CAG8852580.1"/>
    </source>
</evidence>
<dbReference type="EMBL" id="CAJVQB010113647">
    <property type="protein sequence ID" value="CAG8852580.1"/>
    <property type="molecule type" value="Genomic_DNA"/>
</dbReference>
<comment type="caution">
    <text evidence="1">The sequence shown here is derived from an EMBL/GenBank/DDBJ whole genome shotgun (WGS) entry which is preliminary data.</text>
</comment>
<organism evidence="1 2">
    <name type="scientific">Gigaspora margarita</name>
    <dbReference type="NCBI Taxonomy" id="4874"/>
    <lineage>
        <taxon>Eukaryota</taxon>
        <taxon>Fungi</taxon>
        <taxon>Fungi incertae sedis</taxon>
        <taxon>Mucoromycota</taxon>
        <taxon>Glomeromycotina</taxon>
        <taxon>Glomeromycetes</taxon>
        <taxon>Diversisporales</taxon>
        <taxon>Gigasporaceae</taxon>
        <taxon>Gigaspora</taxon>
    </lineage>
</organism>
<dbReference type="Proteomes" id="UP000789901">
    <property type="component" value="Unassembled WGS sequence"/>
</dbReference>
<accession>A0ABN7XCT6</accession>
<keyword evidence="2" id="KW-1185">Reference proteome</keyword>
<proteinExistence type="predicted"/>